<keyword evidence="4" id="KW-0808">Transferase</keyword>
<gene>
    <name evidence="4" type="ORF">MNBD_NITROSPINAE02-1060</name>
</gene>
<dbReference type="Pfam" id="PF16861">
    <property type="entry name" value="Carbam_trans_C"/>
    <property type="match status" value="1"/>
</dbReference>
<accession>A0A3B1C2Q6</accession>
<dbReference type="Pfam" id="PF02543">
    <property type="entry name" value="Carbam_trans_N"/>
    <property type="match status" value="1"/>
</dbReference>
<dbReference type="InterPro" id="IPR003696">
    <property type="entry name" value="Carbtransf_dom"/>
</dbReference>
<dbReference type="GO" id="GO:0016740">
    <property type="term" value="F:transferase activity"/>
    <property type="evidence" value="ECO:0007669"/>
    <property type="project" value="UniProtKB-KW"/>
</dbReference>
<dbReference type="EMBL" id="UOGE01000034">
    <property type="protein sequence ID" value="VAX18304.1"/>
    <property type="molecule type" value="Genomic_DNA"/>
</dbReference>
<dbReference type="AlphaFoldDB" id="A0A3B1C2Q6"/>
<name>A0A3B1C2Q6_9ZZZZ</name>
<feature type="domain" description="Carbamoyltransferase" evidence="2">
    <location>
        <begin position="4"/>
        <end position="278"/>
    </location>
</feature>
<dbReference type="InterPro" id="IPR043129">
    <property type="entry name" value="ATPase_NBD"/>
</dbReference>
<dbReference type="InterPro" id="IPR051338">
    <property type="entry name" value="NodU/CmcH_Carbamoyltrnsfr"/>
</dbReference>
<dbReference type="PANTHER" id="PTHR34847">
    <property type="entry name" value="NODULATION PROTEIN U"/>
    <property type="match status" value="1"/>
</dbReference>
<sequence>MVAFYDKPWIKFERILETYLSYAPFGIKSFFMAMPLWLKEKLWMRETIQKMLGRDIRIVFPEHHESHAASAFYPSPFEEAAILTADGVGEWATTSIGIGKGSDVELLYEIDFPHSLGLLYSAFTYYTGFKVNSGEYKVMGLAPYGEPKYVDLIYKHLIDLKEDGSFKLNMKYFNYCVGLTMTNNKFSNLFGGPPREPESEVTQKEMDLARSVQEVTEEAILRIGRYIRKETGMKNLCLAGGVALNCVANGKLLREDVFDNIWIQPAAGDAGGALGAALMAWHKVEGKPRVVSAQQDSQSGSLLGPDYTDNEVESYLKENGIPYTRHAGPDELTTEVAKHLANEKVIGWFSGRMEFGPRALGARSIIGDSRSPEMQSTMNLKIKFRESFRPFAPSVLREKVNEYFEIDDDSPYMLLVAPVQEKRRMDMTEEQKLLFGIDKLNVPRSDMPAITHVDYSARVQTVDKERNPVYYDLIQKFEELTGCPVIINTSFNVRGEPIVCLPEEAYRCFMRTHMDYLVLGNIVLDKTEQPELEGDTDWQKEFELD</sequence>
<evidence type="ECO:0000259" key="3">
    <source>
        <dbReference type="Pfam" id="PF16861"/>
    </source>
</evidence>
<proteinExistence type="inferred from homology"/>
<feature type="domain" description="Carbamoyltransferase C-terminal" evidence="3">
    <location>
        <begin position="337"/>
        <end position="526"/>
    </location>
</feature>
<evidence type="ECO:0000259" key="2">
    <source>
        <dbReference type="Pfam" id="PF02543"/>
    </source>
</evidence>
<dbReference type="Gene3D" id="3.90.870.20">
    <property type="entry name" value="Carbamoyltransferase, C-terminal domain"/>
    <property type="match status" value="1"/>
</dbReference>
<dbReference type="Gene3D" id="3.30.420.40">
    <property type="match status" value="2"/>
</dbReference>
<evidence type="ECO:0000313" key="4">
    <source>
        <dbReference type="EMBL" id="VAX18304.1"/>
    </source>
</evidence>
<dbReference type="SUPFAM" id="SSF53067">
    <property type="entry name" value="Actin-like ATPase domain"/>
    <property type="match status" value="1"/>
</dbReference>
<dbReference type="InterPro" id="IPR031730">
    <property type="entry name" value="Carbam_trans_C"/>
</dbReference>
<comment type="similarity">
    <text evidence="1">Belongs to the NodU/CmcH family.</text>
</comment>
<organism evidence="4">
    <name type="scientific">hydrothermal vent metagenome</name>
    <dbReference type="NCBI Taxonomy" id="652676"/>
    <lineage>
        <taxon>unclassified sequences</taxon>
        <taxon>metagenomes</taxon>
        <taxon>ecological metagenomes</taxon>
    </lineage>
</organism>
<protein>
    <submittedName>
        <fullName evidence="4">Nodulation protein nolO</fullName>
        <ecNumber evidence="4">2.1.3.-</ecNumber>
    </submittedName>
</protein>
<dbReference type="EC" id="2.1.3.-" evidence="4"/>
<evidence type="ECO:0000256" key="1">
    <source>
        <dbReference type="ARBA" id="ARBA00006129"/>
    </source>
</evidence>
<dbReference type="CDD" id="cd24098">
    <property type="entry name" value="ASKHA_NBD_TobZ_N"/>
    <property type="match status" value="1"/>
</dbReference>
<dbReference type="PANTHER" id="PTHR34847:SF1">
    <property type="entry name" value="NODULATION PROTEIN U"/>
    <property type="match status" value="1"/>
</dbReference>
<reference evidence="4" key="1">
    <citation type="submission" date="2018-06" db="EMBL/GenBank/DDBJ databases">
        <authorList>
            <person name="Zhirakovskaya E."/>
        </authorList>
    </citation>
    <scope>NUCLEOTIDE SEQUENCE</scope>
</reference>
<dbReference type="InterPro" id="IPR038152">
    <property type="entry name" value="Carbam_trans_C_sf"/>
</dbReference>